<dbReference type="EMBL" id="JABRWJ010000004">
    <property type="protein sequence ID" value="NRF68338.1"/>
    <property type="molecule type" value="Genomic_DNA"/>
</dbReference>
<dbReference type="NCBIfam" id="NF011080">
    <property type="entry name" value="PRK14508.1-3"/>
    <property type="match status" value="1"/>
</dbReference>
<dbReference type="GO" id="GO:0004134">
    <property type="term" value="F:4-alpha-glucanotransferase activity"/>
    <property type="evidence" value="ECO:0007669"/>
    <property type="project" value="UniProtKB-EC"/>
</dbReference>
<evidence type="ECO:0000256" key="11">
    <source>
        <dbReference type="SAM" id="MobiDB-lite"/>
    </source>
</evidence>
<evidence type="ECO:0000256" key="9">
    <source>
        <dbReference type="ARBA" id="ARBA00031501"/>
    </source>
</evidence>
<evidence type="ECO:0000313" key="13">
    <source>
        <dbReference type="Proteomes" id="UP000737171"/>
    </source>
</evidence>
<evidence type="ECO:0000256" key="10">
    <source>
        <dbReference type="RuleBase" id="RU361207"/>
    </source>
</evidence>
<accession>A0ABX2EI93</accession>
<name>A0ABX2EI93_9BURK</name>
<evidence type="ECO:0000256" key="2">
    <source>
        <dbReference type="ARBA" id="ARBA00005684"/>
    </source>
</evidence>
<dbReference type="Proteomes" id="UP000737171">
    <property type="component" value="Unassembled WGS sequence"/>
</dbReference>
<keyword evidence="5 10" id="KW-0328">Glycosyltransferase</keyword>
<dbReference type="EC" id="2.4.1.25" evidence="3 10"/>
<evidence type="ECO:0000256" key="4">
    <source>
        <dbReference type="ARBA" id="ARBA00020295"/>
    </source>
</evidence>
<gene>
    <name evidence="12" type="primary">malQ</name>
    <name evidence="12" type="ORF">HLB44_15195</name>
</gene>
<proteinExistence type="inferred from homology"/>
<evidence type="ECO:0000256" key="8">
    <source>
        <dbReference type="ARBA" id="ARBA00031423"/>
    </source>
</evidence>
<comment type="caution">
    <text evidence="12">The sequence shown here is derived from an EMBL/GenBank/DDBJ whole genome shotgun (WGS) entry which is preliminary data.</text>
</comment>
<evidence type="ECO:0000313" key="12">
    <source>
        <dbReference type="EMBL" id="NRF68338.1"/>
    </source>
</evidence>
<keyword evidence="6 10" id="KW-0808">Transferase</keyword>
<evidence type="ECO:0000256" key="3">
    <source>
        <dbReference type="ARBA" id="ARBA00012560"/>
    </source>
</evidence>
<dbReference type="PANTHER" id="PTHR32438:SF5">
    <property type="entry name" value="4-ALPHA-GLUCANOTRANSFERASE DPE1, CHLOROPLASTIC_AMYLOPLASTIC"/>
    <property type="match status" value="1"/>
</dbReference>
<organism evidence="12 13">
    <name type="scientific">Pseudaquabacterium terrae</name>
    <dbReference type="NCBI Taxonomy" id="2732868"/>
    <lineage>
        <taxon>Bacteria</taxon>
        <taxon>Pseudomonadati</taxon>
        <taxon>Pseudomonadota</taxon>
        <taxon>Betaproteobacteria</taxon>
        <taxon>Burkholderiales</taxon>
        <taxon>Sphaerotilaceae</taxon>
        <taxon>Pseudaquabacterium</taxon>
    </lineage>
</organism>
<keyword evidence="13" id="KW-1185">Reference proteome</keyword>
<dbReference type="Pfam" id="PF02446">
    <property type="entry name" value="Glyco_hydro_77"/>
    <property type="match status" value="1"/>
</dbReference>
<reference evidence="12 13" key="1">
    <citation type="submission" date="2020-05" db="EMBL/GenBank/DDBJ databases">
        <title>Aquincola sp. isolate from soil.</title>
        <authorList>
            <person name="Han J."/>
            <person name="Kim D.-U."/>
        </authorList>
    </citation>
    <scope>NUCLEOTIDE SEQUENCE [LARGE SCALE GENOMIC DNA]</scope>
    <source>
        <strain evidence="12 13">S2</strain>
    </source>
</reference>
<feature type="region of interest" description="Disordered" evidence="11">
    <location>
        <begin position="496"/>
        <end position="515"/>
    </location>
</feature>
<evidence type="ECO:0000256" key="5">
    <source>
        <dbReference type="ARBA" id="ARBA00022676"/>
    </source>
</evidence>
<sequence>MNLHQRAAGVLLHPTSLPGPHGIGDFGPEARHFVDWLASAGQSLWQWLPVAPIGPGNSPYQSVSAFAGSPLMVALEPLVERGWLSAPMLPASGFEAHEVDFCHVVPWRLQQLRAAAHGFFTRAEDDDRLGFAAYCDAQAYWLDDYALFMALETAHGGRPWWEWDAQLKQRYPEALTAARTTQAAEIRFWQFVQWCFDEQAASLKRYANERGVHIMGDLPIFVAHHSADCWARPDLYELDAAYQPTVVAGVPPDELGPLGQRWGNPLYRWDRMAAEDWAWWTARVHRALDHADVFRIDHFRGFAGYYEIPADSPTAQQGRWRPGPGQSLFDAIQRRLGELPIVAEDLGYITPDVVALRDGCDFPGMKILQFAFGGNPAHEFLPHNYPRHCVVYTGTHDNDTVHGWWAQAKPHERDFAGSYLACSSADVHWAMIRAAHNSVADISVCPLQDVLGLGSEHRMNTPGTMGDANWSWRFGWDMVGAEPGRVLRLITSTSGRIPSEATPQEPPAVDYFPLP</sequence>
<evidence type="ECO:0000256" key="6">
    <source>
        <dbReference type="ARBA" id="ARBA00022679"/>
    </source>
</evidence>
<keyword evidence="7 10" id="KW-0119">Carbohydrate metabolism</keyword>
<dbReference type="RefSeq" id="WP_173123889.1">
    <property type="nucleotide sequence ID" value="NZ_JABRWJ010000004.1"/>
</dbReference>
<protein>
    <recommendedName>
        <fullName evidence="4 10">4-alpha-glucanotransferase</fullName>
        <ecNumber evidence="3 10">2.4.1.25</ecNumber>
    </recommendedName>
    <alternativeName>
        <fullName evidence="8 10">Amylomaltase</fullName>
    </alternativeName>
    <alternativeName>
        <fullName evidence="9 10">Disproportionating enzyme</fullName>
    </alternativeName>
</protein>
<dbReference type="NCBIfam" id="TIGR00217">
    <property type="entry name" value="malQ"/>
    <property type="match status" value="1"/>
</dbReference>
<evidence type="ECO:0000256" key="7">
    <source>
        <dbReference type="ARBA" id="ARBA00023277"/>
    </source>
</evidence>
<dbReference type="Gene3D" id="3.20.20.80">
    <property type="entry name" value="Glycosidases"/>
    <property type="match status" value="1"/>
</dbReference>
<dbReference type="InterPro" id="IPR017853">
    <property type="entry name" value="GH"/>
</dbReference>
<dbReference type="PANTHER" id="PTHR32438">
    <property type="entry name" value="4-ALPHA-GLUCANOTRANSFERASE DPE1, CHLOROPLASTIC/AMYLOPLASTIC"/>
    <property type="match status" value="1"/>
</dbReference>
<comment type="catalytic activity">
    <reaction evidence="1 10">
        <text>Transfers a segment of a (1-&gt;4)-alpha-D-glucan to a new position in an acceptor, which may be glucose or a (1-&gt;4)-alpha-D-glucan.</text>
        <dbReference type="EC" id="2.4.1.25"/>
    </reaction>
</comment>
<evidence type="ECO:0000256" key="1">
    <source>
        <dbReference type="ARBA" id="ARBA00000439"/>
    </source>
</evidence>
<dbReference type="SUPFAM" id="SSF51445">
    <property type="entry name" value="(Trans)glycosidases"/>
    <property type="match status" value="1"/>
</dbReference>
<comment type="similarity">
    <text evidence="2 10">Belongs to the disproportionating enzyme family.</text>
</comment>
<dbReference type="InterPro" id="IPR003385">
    <property type="entry name" value="Glyco_hydro_77"/>
</dbReference>